<dbReference type="InterPro" id="IPR036890">
    <property type="entry name" value="HATPase_C_sf"/>
</dbReference>
<dbReference type="EC" id="2.7.13.3" evidence="2"/>
<reference evidence="12" key="2">
    <citation type="submission" date="2021-09" db="EMBL/GenBank/DDBJ databases">
        <authorList>
            <person name="Gilroy R."/>
        </authorList>
    </citation>
    <scope>NUCLEOTIDE SEQUENCE</scope>
    <source>
        <strain evidence="12">578</strain>
    </source>
</reference>
<dbReference type="Proteomes" id="UP000715651">
    <property type="component" value="Unassembled WGS sequence"/>
</dbReference>
<evidence type="ECO:0000256" key="2">
    <source>
        <dbReference type="ARBA" id="ARBA00012438"/>
    </source>
</evidence>
<keyword evidence="8" id="KW-0902">Two-component regulatory system</keyword>
<reference evidence="12" key="1">
    <citation type="journal article" date="2021" name="PeerJ">
        <title>Extensive microbial diversity within the chicken gut microbiome revealed by metagenomics and culture.</title>
        <authorList>
            <person name="Gilroy R."/>
            <person name="Ravi A."/>
            <person name="Getino M."/>
            <person name="Pursley I."/>
            <person name="Horton D.L."/>
            <person name="Alikhan N.F."/>
            <person name="Baker D."/>
            <person name="Gharbi K."/>
            <person name="Hall N."/>
            <person name="Watson M."/>
            <person name="Adriaenssens E.M."/>
            <person name="Foster-Nyarko E."/>
            <person name="Jarju S."/>
            <person name="Secka A."/>
            <person name="Antonio M."/>
            <person name="Oren A."/>
            <person name="Chaudhuri R.R."/>
            <person name="La Ragione R."/>
            <person name="Hildebrand F."/>
            <person name="Pallen M.J."/>
        </authorList>
    </citation>
    <scope>NUCLEOTIDE SEQUENCE</scope>
    <source>
        <strain evidence="12">578</strain>
    </source>
</reference>
<feature type="region of interest" description="Disordered" evidence="9">
    <location>
        <begin position="591"/>
        <end position="644"/>
    </location>
</feature>
<comment type="caution">
    <text evidence="12">The sequence shown here is derived from an EMBL/GenBank/DDBJ whole genome shotgun (WGS) entry which is preliminary data.</text>
</comment>
<feature type="compositionally biased region" description="Basic and acidic residues" evidence="9">
    <location>
        <begin position="14"/>
        <end position="29"/>
    </location>
</feature>
<dbReference type="InterPro" id="IPR050482">
    <property type="entry name" value="Sensor_HK_TwoCompSys"/>
</dbReference>
<feature type="transmembrane region" description="Helical" evidence="10">
    <location>
        <begin position="184"/>
        <end position="208"/>
    </location>
</feature>
<feature type="transmembrane region" description="Helical" evidence="10">
    <location>
        <begin position="689"/>
        <end position="707"/>
    </location>
</feature>
<comment type="catalytic activity">
    <reaction evidence="1">
        <text>ATP + protein L-histidine = ADP + protein N-phospho-L-histidine.</text>
        <dbReference type="EC" id="2.7.13.3"/>
    </reaction>
</comment>
<feature type="transmembrane region" description="Helical" evidence="10">
    <location>
        <begin position="144"/>
        <end position="172"/>
    </location>
</feature>
<keyword evidence="10" id="KW-0812">Transmembrane</keyword>
<keyword evidence="5" id="KW-0547">Nucleotide-binding</keyword>
<dbReference type="Pfam" id="PF07730">
    <property type="entry name" value="HisKA_3"/>
    <property type="match status" value="1"/>
</dbReference>
<evidence type="ECO:0000256" key="3">
    <source>
        <dbReference type="ARBA" id="ARBA00022553"/>
    </source>
</evidence>
<dbReference type="EMBL" id="DYWK01000006">
    <property type="protein sequence ID" value="HJF18486.1"/>
    <property type="molecule type" value="Genomic_DNA"/>
</dbReference>
<dbReference type="GO" id="GO:0000155">
    <property type="term" value="F:phosphorelay sensor kinase activity"/>
    <property type="evidence" value="ECO:0007669"/>
    <property type="project" value="InterPro"/>
</dbReference>
<feature type="compositionally biased region" description="Polar residues" evidence="9">
    <location>
        <begin position="1"/>
        <end position="13"/>
    </location>
</feature>
<evidence type="ECO:0000256" key="4">
    <source>
        <dbReference type="ARBA" id="ARBA00022679"/>
    </source>
</evidence>
<name>A0A921KBJ1_9BIFI</name>
<feature type="transmembrane region" description="Helical" evidence="10">
    <location>
        <begin position="220"/>
        <end position="245"/>
    </location>
</feature>
<organism evidence="12 13">
    <name type="scientific">Aeriscardovia aeriphila</name>
    <dbReference type="NCBI Taxonomy" id="218139"/>
    <lineage>
        <taxon>Bacteria</taxon>
        <taxon>Bacillati</taxon>
        <taxon>Actinomycetota</taxon>
        <taxon>Actinomycetes</taxon>
        <taxon>Bifidobacteriales</taxon>
        <taxon>Bifidobacteriaceae</taxon>
        <taxon>Aeriscardovia</taxon>
    </lineage>
</organism>
<keyword evidence="4" id="KW-0808">Transferase</keyword>
<feature type="compositionally biased region" description="Low complexity" evidence="9">
    <location>
        <begin position="480"/>
        <end position="490"/>
    </location>
</feature>
<evidence type="ECO:0000256" key="6">
    <source>
        <dbReference type="ARBA" id="ARBA00022777"/>
    </source>
</evidence>
<dbReference type="Gene3D" id="1.20.5.1930">
    <property type="match status" value="1"/>
</dbReference>
<sequence>MSTHNRAGSQNAERSNHQHDSHEHSVTQHLNVEHSDAEHSDAVRAELLHNYAQTHPNMRLDNAHPITVKPPLWRSIWVFLHANKLPSCTIEALFAIFFTLALQPSTGLIGFLPFTANPNYVLVWTTLLCVPVATRKWKPDESAWAFAGLVILQCLFGPMLTMSDPLALVLLYDGLVLGRRENKSRFISAGLAIIALWGVLMVTGLLLPRNVRVLTNFNDWSLAASLSLSLMGALLVVATIVAGLYRRTSIEQMALMREHNDMLARSQEESRTAARLAERARLARDMHDVVAHTLSIIIIQSDAGRYAGVTNPQVAVQTLRTIESETHEALAQMGEIFTTSSSPASDAVWAATTRQMPTQVLAKHDAPTLPLPLQSAQTGETLAITKVMPQTKGVKAGAGSRRGPALGGEYAGKSPVSTVPSYVGIENLVREARNVSQGLYTVSYTVHGEPEPGMSERLQTVLYRTVQESLSNVRKYAVSAPSPAGSVSAPTRGDATSPAQPLTPVHASIVETWGVESGIRVVDLLISDDGRGSEASEDGHRTGYGLIGMRERIRALGGTLAYGPNSQGHGFSLHAQIPTQPGTDLLALAQQHTHSADGAHGADGAHSADRAHGAQEQTQAESSTSQTAGSQANDPAHNPAHDPARHLAKNRADNLAQFFSRLWNNMIAGLSALSQRLERFISWKARHPLINSLPMVLLLAALVLYGYDAPTFHTHELHVLGLLCVPLMILPLLWRQRFPILVGTWVACMSITFSVWSAARGFSFFFVAFPDLVAFSAALLYGEKKYRPLLISLCVPVVLTDAFQEVMWSLNYRTHHQWDTTIWLTLIFYIVGDSVVAAIVGNLALLKRARGNDLALLHQKEQALLAARAKEAELAARHERERISQQMHEEIRETLHAVLDACASSAPQLEALAARYPDGPCTVAEQDQALISSLFAQLAQIGRKALADMRALLDILRRNETAEQRTPAPLRPLDGTH</sequence>
<evidence type="ECO:0000256" key="5">
    <source>
        <dbReference type="ARBA" id="ARBA00022741"/>
    </source>
</evidence>
<evidence type="ECO:0000313" key="13">
    <source>
        <dbReference type="Proteomes" id="UP000715651"/>
    </source>
</evidence>
<keyword evidence="10" id="KW-1133">Transmembrane helix</keyword>
<feature type="transmembrane region" description="Helical" evidence="10">
    <location>
        <begin position="764"/>
        <end position="782"/>
    </location>
</feature>
<dbReference type="CDD" id="cd16917">
    <property type="entry name" value="HATPase_UhpB-NarQ-NarX-like"/>
    <property type="match status" value="1"/>
</dbReference>
<feature type="domain" description="Signal transduction histidine kinase subgroup 3 dimerisation and phosphoacceptor" evidence="11">
    <location>
        <begin position="278"/>
        <end position="337"/>
    </location>
</feature>
<feature type="transmembrane region" description="Helical" evidence="10">
    <location>
        <begin position="713"/>
        <end position="733"/>
    </location>
</feature>
<evidence type="ECO:0000313" key="12">
    <source>
        <dbReference type="EMBL" id="HJF18486.1"/>
    </source>
</evidence>
<feature type="transmembrane region" description="Helical" evidence="10">
    <location>
        <begin position="740"/>
        <end position="758"/>
    </location>
</feature>
<dbReference type="GO" id="GO:0016020">
    <property type="term" value="C:membrane"/>
    <property type="evidence" value="ECO:0007669"/>
    <property type="project" value="InterPro"/>
</dbReference>
<feature type="compositionally biased region" description="Low complexity" evidence="9">
    <location>
        <begin position="596"/>
        <end position="605"/>
    </location>
</feature>
<evidence type="ECO:0000256" key="7">
    <source>
        <dbReference type="ARBA" id="ARBA00022840"/>
    </source>
</evidence>
<keyword evidence="7" id="KW-0067">ATP-binding</keyword>
<gene>
    <name evidence="12" type="ORF">K8U78_05000</name>
</gene>
<dbReference type="AlphaFoldDB" id="A0A921KBJ1"/>
<evidence type="ECO:0000259" key="11">
    <source>
        <dbReference type="Pfam" id="PF07730"/>
    </source>
</evidence>
<dbReference type="SUPFAM" id="SSF55874">
    <property type="entry name" value="ATPase domain of HSP90 chaperone/DNA topoisomerase II/histidine kinase"/>
    <property type="match status" value="1"/>
</dbReference>
<feature type="transmembrane region" description="Helical" evidence="10">
    <location>
        <begin position="92"/>
        <end position="114"/>
    </location>
</feature>
<dbReference type="Gene3D" id="3.30.565.10">
    <property type="entry name" value="Histidine kinase-like ATPase, C-terminal domain"/>
    <property type="match status" value="1"/>
</dbReference>
<accession>A0A921KBJ1</accession>
<evidence type="ECO:0000256" key="10">
    <source>
        <dbReference type="SAM" id="Phobius"/>
    </source>
</evidence>
<evidence type="ECO:0000256" key="1">
    <source>
        <dbReference type="ARBA" id="ARBA00000085"/>
    </source>
</evidence>
<keyword evidence="10" id="KW-0472">Membrane</keyword>
<evidence type="ECO:0000256" key="9">
    <source>
        <dbReference type="SAM" id="MobiDB-lite"/>
    </source>
</evidence>
<dbReference type="InterPro" id="IPR011712">
    <property type="entry name" value="Sig_transdc_His_kin_sub3_dim/P"/>
</dbReference>
<dbReference type="GO" id="GO:0005524">
    <property type="term" value="F:ATP binding"/>
    <property type="evidence" value="ECO:0007669"/>
    <property type="project" value="UniProtKB-KW"/>
</dbReference>
<evidence type="ECO:0000256" key="8">
    <source>
        <dbReference type="ARBA" id="ARBA00023012"/>
    </source>
</evidence>
<dbReference type="PANTHER" id="PTHR24421:SF10">
    <property type="entry name" value="NITRATE_NITRITE SENSOR PROTEIN NARQ"/>
    <property type="match status" value="1"/>
</dbReference>
<feature type="compositionally biased region" description="Low complexity" evidence="9">
    <location>
        <begin position="614"/>
        <end position="632"/>
    </location>
</feature>
<feature type="region of interest" description="Disordered" evidence="9">
    <location>
        <begin position="480"/>
        <end position="500"/>
    </location>
</feature>
<feature type="transmembrane region" description="Helical" evidence="10">
    <location>
        <begin position="822"/>
        <end position="846"/>
    </location>
</feature>
<dbReference type="GO" id="GO:0046983">
    <property type="term" value="F:protein dimerization activity"/>
    <property type="evidence" value="ECO:0007669"/>
    <property type="project" value="InterPro"/>
</dbReference>
<protein>
    <recommendedName>
        <fullName evidence="2">histidine kinase</fullName>
        <ecNumber evidence="2">2.7.13.3</ecNumber>
    </recommendedName>
</protein>
<feature type="region of interest" description="Disordered" evidence="9">
    <location>
        <begin position="1"/>
        <end position="29"/>
    </location>
</feature>
<feature type="transmembrane region" description="Helical" evidence="10">
    <location>
        <begin position="789"/>
        <end position="810"/>
    </location>
</feature>
<dbReference type="PANTHER" id="PTHR24421">
    <property type="entry name" value="NITRATE/NITRITE SENSOR PROTEIN NARX-RELATED"/>
    <property type="match status" value="1"/>
</dbReference>
<keyword evidence="6 12" id="KW-0418">Kinase</keyword>
<keyword evidence="3" id="KW-0597">Phosphoprotein</keyword>
<proteinExistence type="predicted"/>